<reference evidence="2" key="1">
    <citation type="journal article" date="2023" name="Int. J. Syst. Evol. Microbiol.">
        <title>&lt;i&gt;Holtiella tumoricola&lt;/i&gt; gen. nov. sp. nov., isolated from a human clinical sample.</title>
        <authorList>
            <person name="Allen-Vercoe E."/>
            <person name="Daigneault M.C."/>
            <person name="Vancuren S.J."/>
            <person name="Cochrane K."/>
            <person name="O'Neal L.L."/>
            <person name="Sankaranarayanan K."/>
            <person name="Lawson P.A."/>
        </authorList>
    </citation>
    <scope>NUCLEOTIDE SEQUENCE</scope>
    <source>
        <strain evidence="2">CC70A</strain>
    </source>
</reference>
<evidence type="ECO:0000259" key="1">
    <source>
        <dbReference type="Pfam" id="PF01636"/>
    </source>
</evidence>
<evidence type="ECO:0000313" key="3">
    <source>
        <dbReference type="Proteomes" id="UP001169242"/>
    </source>
</evidence>
<feature type="domain" description="Aminoglycoside phosphotransferase" evidence="1">
    <location>
        <begin position="52"/>
        <end position="239"/>
    </location>
</feature>
<gene>
    <name evidence="2" type="ORF">PBV87_09435</name>
</gene>
<dbReference type="Gene3D" id="3.90.1200.10">
    <property type="match status" value="1"/>
</dbReference>
<dbReference type="EMBL" id="JAQIFT010000040">
    <property type="protein sequence ID" value="MDA3731698.1"/>
    <property type="molecule type" value="Genomic_DNA"/>
</dbReference>
<keyword evidence="3" id="KW-1185">Reference proteome</keyword>
<dbReference type="InterPro" id="IPR002575">
    <property type="entry name" value="Aminoglycoside_PTrfase"/>
</dbReference>
<dbReference type="InterPro" id="IPR011009">
    <property type="entry name" value="Kinase-like_dom_sf"/>
</dbReference>
<dbReference type="RefSeq" id="WP_271012058.1">
    <property type="nucleotide sequence ID" value="NZ_JAQIFT010000040.1"/>
</dbReference>
<sequence length="320" mass="38407">MLNKSHEQMTCQPIWIDDPSDYKELEILCHKIKPELHLIKIGYYYDHSEPEGRTYDVYQLITKEGTYVLKRTKRKEATIYENFLGACDFAVPHLLGYIEEQDTTWILLEHIQGRDLKQFNESIALACARELTKIFNTYWQEHNFEVTKLDDRFEQYWERINRRRQCLKELPQLKEAYDLFLARQRTCPRTLCNGDLLQCNALYNEDNVTFIDWAFGGIMPYALDIARLIAHGAEVDDPFYMTDDLRMLFLENVYKQLVRTHLSYEQFIWDIKLACLNECIEFIEQELLNPDKERDHYFDYYLKRANLLAKDLLINQYDTR</sequence>
<comment type="caution">
    <text evidence="2">The sequence shown here is derived from an EMBL/GenBank/DDBJ whole genome shotgun (WGS) entry which is preliminary data.</text>
</comment>
<dbReference type="Pfam" id="PF01636">
    <property type="entry name" value="APH"/>
    <property type="match status" value="1"/>
</dbReference>
<protein>
    <submittedName>
        <fullName evidence="2">Phosphotransferase</fullName>
    </submittedName>
</protein>
<accession>A0AA42DN39</accession>
<dbReference type="Proteomes" id="UP001169242">
    <property type="component" value="Unassembled WGS sequence"/>
</dbReference>
<organism evidence="2 3">
    <name type="scientific">Holtiella tumoricola</name>
    <dbReference type="NCBI Taxonomy" id="3018743"/>
    <lineage>
        <taxon>Bacteria</taxon>
        <taxon>Bacillati</taxon>
        <taxon>Bacillota</taxon>
        <taxon>Clostridia</taxon>
        <taxon>Lachnospirales</taxon>
        <taxon>Cellulosilyticaceae</taxon>
        <taxon>Holtiella</taxon>
    </lineage>
</organism>
<dbReference type="AlphaFoldDB" id="A0AA42DN39"/>
<evidence type="ECO:0000313" key="2">
    <source>
        <dbReference type="EMBL" id="MDA3731698.1"/>
    </source>
</evidence>
<dbReference type="SUPFAM" id="SSF56112">
    <property type="entry name" value="Protein kinase-like (PK-like)"/>
    <property type="match status" value="1"/>
</dbReference>
<proteinExistence type="predicted"/>
<name>A0AA42DN39_9FIRM</name>